<keyword evidence="4" id="KW-0804">Transcription</keyword>
<comment type="similarity">
    <text evidence="1">Belongs to the LysR transcriptional regulatory family.</text>
</comment>
<dbReference type="GO" id="GO:0032993">
    <property type="term" value="C:protein-DNA complex"/>
    <property type="evidence" value="ECO:0007669"/>
    <property type="project" value="TreeGrafter"/>
</dbReference>
<feature type="domain" description="HTH lysR-type" evidence="5">
    <location>
        <begin position="1"/>
        <end position="58"/>
    </location>
</feature>
<comment type="caution">
    <text evidence="6">The sequence shown here is derived from an EMBL/GenBank/DDBJ whole genome shotgun (WGS) entry which is preliminary data.</text>
</comment>
<dbReference type="GO" id="GO:0003700">
    <property type="term" value="F:DNA-binding transcription factor activity"/>
    <property type="evidence" value="ECO:0007669"/>
    <property type="project" value="InterPro"/>
</dbReference>
<sequence length="305" mass="32055">MELRHLRYFVAVAEELHFRRAAEQLHVAQPAVSEQIRKLEAELGVTLLNRTHRDVSLTVAGAALLEEARVVLRQADVAVQAARTAQQGQLGRLHVGYLADSLPASIPRALARFRIAAPGIEVLLRAGPASRLAKDVSDGTLDLAILCLPAPVGDLRVTGLGTETAVVALPATDRLAAYPSVSPRQIGERQLVLLPRAHNPGFHDGVVAAWRTAGLMPAYLDTAQADIGHAQLAVASGAGVAVLPASSAERVAVPGVRIVPLQGGPTCEIAIVSRPQASTRVAGFIALAERLAHAETKRQSLAVAA</sequence>
<proteinExistence type="inferred from homology"/>
<dbReference type="GO" id="GO:0003677">
    <property type="term" value="F:DNA binding"/>
    <property type="evidence" value="ECO:0007669"/>
    <property type="project" value="UniProtKB-KW"/>
</dbReference>
<evidence type="ECO:0000313" key="6">
    <source>
        <dbReference type="EMBL" id="MDA0159889.1"/>
    </source>
</evidence>
<evidence type="ECO:0000256" key="1">
    <source>
        <dbReference type="ARBA" id="ARBA00009437"/>
    </source>
</evidence>
<protein>
    <submittedName>
        <fullName evidence="6">LysR substrate-binding domain-containing protein</fullName>
    </submittedName>
</protein>
<gene>
    <name evidence="6" type="ORF">OM076_06425</name>
</gene>
<dbReference type="AlphaFoldDB" id="A0A9X3MNU2"/>
<evidence type="ECO:0000259" key="5">
    <source>
        <dbReference type="PROSITE" id="PS50931"/>
    </source>
</evidence>
<name>A0A9X3MNU2_9ACTN</name>
<keyword evidence="7" id="KW-1185">Reference proteome</keyword>
<dbReference type="InterPro" id="IPR005119">
    <property type="entry name" value="LysR_subst-bd"/>
</dbReference>
<evidence type="ECO:0000256" key="4">
    <source>
        <dbReference type="ARBA" id="ARBA00023163"/>
    </source>
</evidence>
<dbReference type="CDD" id="cd08414">
    <property type="entry name" value="PBP2_LTTR_aromatics_like"/>
    <property type="match status" value="1"/>
</dbReference>
<keyword evidence="3" id="KW-0238">DNA-binding</keyword>
<dbReference type="SUPFAM" id="SSF53850">
    <property type="entry name" value="Periplasmic binding protein-like II"/>
    <property type="match status" value="1"/>
</dbReference>
<organism evidence="6 7">
    <name type="scientific">Solirubrobacter ginsenosidimutans</name>
    <dbReference type="NCBI Taxonomy" id="490573"/>
    <lineage>
        <taxon>Bacteria</taxon>
        <taxon>Bacillati</taxon>
        <taxon>Actinomycetota</taxon>
        <taxon>Thermoleophilia</taxon>
        <taxon>Solirubrobacterales</taxon>
        <taxon>Solirubrobacteraceae</taxon>
        <taxon>Solirubrobacter</taxon>
    </lineage>
</organism>
<dbReference type="EMBL" id="JAPDOD010000003">
    <property type="protein sequence ID" value="MDA0159889.1"/>
    <property type="molecule type" value="Genomic_DNA"/>
</dbReference>
<evidence type="ECO:0000256" key="2">
    <source>
        <dbReference type="ARBA" id="ARBA00023015"/>
    </source>
</evidence>
<evidence type="ECO:0000313" key="7">
    <source>
        <dbReference type="Proteomes" id="UP001149140"/>
    </source>
</evidence>
<dbReference type="InterPro" id="IPR000847">
    <property type="entry name" value="LysR_HTH_N"/>
</dbReference>
<dbReference type="InterPro" id="IPR036390">
    <property type="entry name" value="WH_DNA-bd_sf"/>
</dbReference>
<dbReference type="PANTHER" id="PTHR30346">
    <property type="entry name" value="TRANSCRIPTIONAL DUAL REGULATOR HCAR-RELATED"/>
    <property type="match status" value="1"/>
</dbReference>
<keyword evidence="2" id="KW-0805">Transcription regulation</keyword>
<dbReference type="FunFam" id="1.10.10.10:FF:000001">
    <property type="entry name" value="LysR family transcriptional regulator"/>
    <property type="match status" value="1"/>
</dbReference>
<evidence type="ECO:0000256" key="3">
    <source>
        <dbReference type="ARBA" id="ARBA00023125"/>
    </source>
</evidence>
<dbReference type="InterPro" id="IPR036388">
    <property type="entry name" value="WH-like_DNA-bd_sf"/>
</dbReference>
<dbReference type="PANTHER" id="PTHR30346:SF28">
    <property type="entry name" value="HTH-TYPE TRANSCRIPTIONAL REGULATOR CYNR"/>
    <property type="match status" value="1"/>
</dbReference>
<dbReference type="Pfam" id="PF00126">
    <property type="entry name" value="HTH_1"/>
    <property type="match status" value="1"/>
</dbReference>
<dbReference type="Gene3D" id="3.40.190.10">
    <property type="entry name" value="Periplasmic binding protein-like II"/>
    <property type="match status" value="2"/>
</dbReference>
<accession>A0A9X3MNU2</accession>
<dbReference type="Gene3D" id="1.10.10.10">
    <property type="entry name" value="Winged helix-like DNA-binding domain superfamily/Winged helix DNA-binding domain"/>
    <property type="match status" value="1"/>
</dbReference>
<dbReference type="Pfam" id="PF03466">
    <property type="entry name" value="LysR_substrate"/>
    <property type="match status" value="1"/>
</dbReference>
<dbReference type="PRINTS" id="PR00039">
    <property type="entry name" value="HTHLYSR"/>
</dbReference>
<dbReference type="RefSeq" id="WP_270038653.1">
    <property type="nucleotide sequence ID" value="NZ_JAPDOD010000003.1"/>
</dbReference>
<reference evidence="6" key="1">
    <citation type="submission" date="2022-10" db="EMBL/GenBank/DDBJ databases">
        <title>The WGS of Solirubrobacter ginsenosidimutans DSM 21036.</title>
        <authorList>
            <person name="Jiang Z."/>
        </authorList>
    </citation>
    <scope>NUCLEOTIDE SEQUENCE</scope>
    <source>
        <strain evidence="6">DSM 21036</strain>
    </source>
</reference>
<dbReference type="PROSITE" id="PS50931">
    <property type="entry name" value="HTH_LYSR"/>
    <property type="match status" value="1"/>
</dbReference>
<dbReference type="SUPFAM" id="SSF46785">
    <property type="entry name" value="Winged helix' DNA-binding domain"/>
    <property type="match status" value="1"/>
</dbReference>
<dbReference type="Proteomes" id="UP001149140">
    <property type="component" value="Unassembled WGS sequence"/>
</dbReference>